<evidence type="ECO:0000256" key="1">
    <source>
        <dbReference type="SAM" id="MobiDB-lite"/>
    </source>
</evidence>
<comment type="caution">
    <text evidence="3">The sequence shown here is derived from an EMBL/GenBank/DDBJ whole genome shotgun (WGS) entry which is preliminary data.</text>
</comment>
<keyword evidence="2" id="KW-0812">Transmembrane</keyword>
<proteinExistence type="predicted"/>
<protein>
    <submittedName>
        <fullName evidence="3">Uncharacterized protein</fullName>
    </submittedName>
</protein>
<feature type="region of interest" description="Disordered" evidence="1">
    <location>
        <begin position="1"/>
        <end position="57"/>
    </location>
</feature>
<reference evidence="3 4" key="1">
    <citation type="submission" date="2024-02" db="EMBL/GenBank/DDBJ databases">
        <title>Chromosome-scale genome assembly of the rough periwinkle Littorina saxatilis.</title>
        <authorList>
            <person name="De Jode A."/>
            <person name="Faria R."/>
            <person name="Formenti G."/>
            <person name="Sims Y."/>
            <person name="Smith T.P."/>
            <person name="Tracey A."/>
            <person name="Wood J.M.D."/>
            <person name="Zagrodzka Z.B."/>
            <person name="Johannesson K."/>
            <person name="Butlin R.K."/>
            <person name="Leder E.H."/>
        </authorList>
    </citation>
    <scope>NUCLEOTIDE SEQUENCE [LARGE SCALE GENOMIC DNA]</scope>
    <source>
        <strain evidence="3">Snail1</strain>
        <tissue evidence="3">Muscle</tissue>
    </source>
</reference>
<dbReference type="Proteomes" id="UP001374579">
    <property type="component" value="Unassembled WGS sequence"/>
</dbReference>
<keyword evidence="2" id="KW-0472">Membrane</keyword>
<name>A0AAN9B5R4_9CAEN</name>
<sequence>MTQSKEPPDVSTSKQTTTDGSAFKQTTPDISTSEQSTPHITLSEMTTPPSSSFEQMTPDFSTYEQTTTDRSTNEQTSTVLDKMTFPTSTPNGCRRKCVCHFNVTKINISDDDIQRNVQEIRKVLLLDKANVSTTRRKLKSATDKRTSACATGWVSVGVLLVVAVVIIVPDVIVFCHAVARKLRSSKHHGART</sequence>
<dbReference type="EMBL" id="JBAMIC010000012">
    <property type="protein sequence ID" value="KAK7098289.1"/>
    <property type="molecule type" value="Genomic_DNA"/>
</dbReference>
<keyword evidence="4" id="KW-1185">Reference proteome</keyword>
<evidence type="ECO:0000256" key="2">
    <source>
        <dbReference type="SAM" id="Phobius"/>
    </source>
</evidence>
<organism evidence="3 4">
    <name type="scientific">Littorina saxatilis</name>
    <dbReference type="NCBI Taxonomy" id="31220"/>
    <lineage>
        <taxon>Eukaryota</taxon>
        <taxon>Metazoa</taxon>
        <taxon>Spiralia</taxon>
        <taxon>Lophotrochozoa</taxon>
        <taxon>Mollusca</taxon>
        <taxon>Gastropoda</taxon>
        <taxon>Caenogastropoda</taxon>
        <taxon>Littorinimorpha</taxon>
        <taxon>Littorinoidea</taxon>
        <taxon>Littorinidae</taxon>
        <taxon>Littorina</taxon>
    </lineage>
</organism>
<feature type="transmembrane region" description="Helical" evidence="2">
    <location>
        <begin position="153"/>
        <end position="179"/>
    </location>
</feature>
<evidence type="ECO:0000313" key="3">
    <source>
        <dbReference type="EMBL" id="KAK7098289.1"/>
    </source>
</evidence>
<accession>A0AAN9B5R4</accession>
<dbReference type="AlphaFoldDB" id="A0AAN9B5R4"/>
<keyword evidence="2" id="KW-1133">Transmembrane helix</keyword>
<evidence type="ECO:0000313" key="4">
    <source>
        <dbReference type="Proteomes" id="UP001374579"/>
    </source>
</evidence>
<gene>
    <name evidence="3" type="ORF">V1264_002621</name>
</gene>